<dbReference type="RefSeq" id="WP_369752140.1">
    <property type="nucleotide sequence ID" value="NZ_CP165625.1"/>
</dbReference>
<sequence length="208" mass="23800">MALHFHKIAFTDAVKALQEAHGSRNSYERMEKLNEVDGLTHNEMAFIANRDSFYMASIGTNNYPYIQHRGGPKGFLKVLDKDRIACIDFSGNKQYITVGNLVDNANVSLILMDYPAKARLKIYAKTEIVALKDNPEFYTTLDLGDYKFRGERIMVFHIEAYDWNCPQHITARFTADEIQIALQPQQAYINKLEEKNKLLAAKLKEAGF</sequence>
<gene>
    <name evidence="2" type="ORF">AB3G34_08510</name>
</gene>
<dbReference type="PANTHER" id="PTHR42815:SF2">
    <property type="entry name" value="FAD-BINDING, PUTATIVE (AFU_ORTHOLOGUE AFUA_6G07600)-RELATED"/>
    <property type="match status" value="1"/>
</dbReference>
<dbReference type="AlphaFoldDB" id="A0AB39VYL7"/>
<dbReference type="SUPFAM" id="SSF50475">
    <property type="entry name" value="FMN-binding split barrel"/>
    <property type="match status" value="1"/>
</dbReference>
<name>A0AB39VYL7_9FLAO</name>
<dbReference type="InterPro" id="IPR012349">
    <property type="entry name" value="Split_barrel_FMN-bd"/>
</dbReference>
<dbReference type="InterPro" id="IPR011576">
    <property type="entry name" value="Pyridox_Oxase_N"/>
</dbReference>
<evidence type="ECO:0000259" key="1">
    <source>
        <dbReference type="Pfam" id="PF01243"/>
    </source>
</evidence>
<dbReference type="EMBL" id="CP165625">
    <property type="protein sequence ID" value="XDU93934.1"/>
    <property type="molecule type" value="Genomic_DNA"/>
</dbReference>
<dbReference type="PANTHER" id="PTHR42815">
    <property type="entry name" value="FAD-BINDING, PUTATIVE (AFU_ORTHOLOGUE AFUA_6G07600)-RELATED"/>
    <property type="match status" value="1"/>
</dbReference>
<proteinExistence type="predicted"/>
<dbReference type="Pfam" id="PF01243">
    <property type="entry name" value="PNPOx_N"/>
    <property type="match status" value="1"/>
</dbReference>
<dbReference type="Gene3D" id="2.30.110.10">
    <property type="entry name" value="Electron Transport, Fmn-binding Protein, Chain A"/>
    <property type="match status" value="1"/>
</dbReference>
<feature type="domain" description="Pyridoxamine 5'-phosphate oxidase N-terminal" evidence="1">
    <location>
        <begin position="42"/>
        <end position="130"/>
    </location>
</feature>
<accession>A0AB39VYL7</accession>
<evidence type="ECO:0000313" key="2">
    <source>
        <dbReference type="EMBL" id="XDU93934.1"/>
    </source>
</evidence>
<protein>
    <submittedName>
        <fullName evidence="2">Pyridoxamine 5'-phosphate oxidase family protein</fullName>
    </submittedName>
</protein>
<reference evidence="2" key="1">
    <citation type="submission" date="2024-07" db="EMBL/GenBank/DDBJ databases">
        <authorList>
            <person name="Biller S.J."/>
        </authorList>
    </citation>
    <scope>NUCLEOTIDE SEQUENCE</scope>
    <source>
        <strain evidence="2">WC2409</strain>
    </source>
</reference>
<organism evidence="2">
    <name type="scientific">Flavobacterium sp. WC2409</name>
    <dbReference type="NCBI Taxonomy" id="3234139"/>
    <lineage>
        <taxon>Bacteria</taxon>
        <taxon>Pseudomonadati</taxon>
        <taxon>Bacteroidota</taxon>
        <taxon>Flavobacteriia</taxon>
        <taxon>Flavobacteriales</taxon>
        <taxon>Flavobacteriaceae</taxon>
        <taxon>Flavobacterium</taxon>
    </lineage>
</organism>